<evidence type="ECO:0000313" key="2">
    <source>
        <dbReference type="Proteomes" id="UP000239800"/>
    </source>
</evidence>
<keyword evidence="2" id="KW-1185">Reference proteome</keyword>
<dbReference type="PROSITE" id="PS51257">
    <property type="entry name" value="PROKAR_LIPOPROTEIN"/>
    <property type="match status" value="1"/>
</dbReference>
<dbReference type="Proteomes" id="UP000239800">
    <property type="component" value="Unassembled WGS sequence"/>
</dbReference>
<evidence type="ECO:0008006" key="3">
    <source>
        <dbReference type="Google" id="ProtNLM"/>
    </source>
</evidence>
<protein>
    <recommendedName>
        <fullName evidence="3">Viral A-type inclusion protein</fullName>
    </recommendedName>
</protein>
<evidence type="ECO:0000313" key="1">
    <source>
        <dbReference type="EMBL" id="PQB03583.1"/>
    </source>
</evidence>
<name>A0A2S7KLY9_9FLAO</name>
<dbReference type="EMBL" id="MQUB01000001">
    <property type="protein sequence ID" value="PQB03583.1"/>
    <property type="molecule type" value="Genomic_DNA"/>
</dbReference>
<sequence length="147" mass="16504">MKFNLPLSLVAVCFLLISCKNDGKKEEAELAQEATKMEMIVEVHDELMPKMSEISLMITQLEGSMDGTEADSLKTKAVEDLKDANQAMMTWMMEFSDDYDSEEVMEGKELTPEKEALLDTYEASVMELKTTMEGAMDRGQALLDAQE</sequence>
<dbReference type="OrthoDB" id="1436925at2"/>
<proteinExistence type="predicted"/>
<accession>A0A2S7KLY9</accession>
<dbReference type="RefSeq" id="WP_104811506.1">
    <property type="nucleotide sequence ID" value="NZ_MQUB01000001.1"/>
</dbReference>
<comment type="caution">
    <text evidence="1">The sequence shown here is derived from an EMBL/GenBank/DDBJ whole genome shotgun (WGS) entry which is preliminary data.</text>
</comment>
<reference evidence="1 2" key="1">
    <citation type="submission" date="2016-11" db="EMBL/GenBank/DDBJ databases">
        <title>Trade-off between light-utilization and light-protection in marine flavobacteria.</title>
        <authorList>
            <person name="Kumagai Y."/>
        </authorList>
    </citation>
    <scope>NUCLEOTIDE SEQUENCE [LARGE SCALE GENOMIC DNA]</scope>
    <source>
        <strain evidence="1 2">NBRC 107741</strain>
    </source>
</reference>
<gene>
    <name evidence="1" type="ORF">BST85_00720</name>
</gene>
<dbReference type="AlphaFoldDB" id="A0A2S7KLY9"/>
<organism evidence="1 2">
    <name type="scientific">Aureitalea marina</name>
    <dbReference type="NCBI Taxonomy" id="930804"/>
    <lineage>
        <taxon>Bacteria</taxon>
        <taxon>Pseudomonadati</taxon>
        <taxon>Bacteroidota</taxon>
        <taxon>Flavobacteriia</taxon>
        <taxon>Flavobacteriales</taxon>
        <taxon>Flavobacteriaceae</taxon>
        <taxon>Aureitalea</taxon>
    </lineage>
</organism>